<dbReference type="EMBL" id="JAUSUH010000001">
    <property type="protein sequence ID" value="MDQ0346387.1"/>
    <property type="molecule type" value="Genomic_DNA"/>
</dbReference>
<reference evidence="2 3" key="1">
    <citation type="submission" date="2023-07" db="EMBL/GenBank/DDBJ databases">
        <title>Genomic Encyclopedia of Type Strains, Phase IV (KMG-IV): sequencing the most valuable type-strain genomes for metagenomic binning, comparative biology and taxonomic classification.</title>
        <authorList>
            <person name="Goeker M."/>
        </authorList>
    </citation>
    <scope>NUCLEOTIDE SEQUENCE [LARGE SCALE GENOMIC DNA]</scope>
    <source>
        <strain evidence="2 3">DSM 1277</strain>
    </source>
</reference>
<gene>
    <name evidence="2" type="ORF">J2S76_000788</name>
</gene>
<dbReference type="Proteomes" id="UP001238467">
    <property type="component" value="Unassembled WGS sequence"/>
</dbReference>
<evidence type="ECO:0000256" key="1">
    <source>
        <dbReference type="SAM" id="MobiDB-lite"/>
    </source>
</evidence>
<protein>
    <submittedName>
        <fullName evidence="2">Uncharacterized protein</fullName>
    </submittedName>
</protein>
<comment type="caution">
    <text evidence="2">The sequence shown here is derived from an EMBL/GenBank/DDBJ whole genome shotgun (WGS) entry which is preliminary data.</text>
</comment>
<feature type="compositionally biased region" description="Basic and acidic residues" evidence="1">
    <location>
        <begin position="27"/>
        <end position="36"/>
    </location>
</feature>
<name>A0ABU0DD81_9HYPH</name>
<feature type="region of interest" description="Disordered" evidence="1">
    <location>
        <begin position="59"/>
        <end position="86"/>
    </location>
</feature>
<evidence type="ECO:0000313" key="2">
    <source>
        <dbReference type="EMBL" id="MDQ0346387.1"/>
    </source>
</evidence>
<organism evidence="2 3">
    <name type="scientific">Ancylobacter vacuolatus</name>
    <dbReference type="NCBI Taxonomy" id="223389"/>
    <lineage>
        <taxon>Bacteria</taxon>
        <taxon>Pseudomonadati</taxon>
        <taxon>Pseudomonadota</taxon>
        <taxon>Alphaproteobacteria</taxon>
        <taxon>Hyphomicrobiales</taxon>
        <taxon>Xanthobacteraceae</taxon>
        <taxon>Ancylobacter</taxon>
    </lineage>
</organism>
<evidence type="ECO:0000313" key="3">
    <source>
        <dbReference type="Proteomes" id="UP001238467"/>
    </source>
</evidence>
<accession>A0ABU0DD81</accession>
<keyword evidence="3" id="KW-1185">Reference proteome</keyword>
<dbReference type="RefSeq" id="WP_307057678.1">
    <property type="nucleotide sequence ID" value="NZ_JAUSUH010000001.1"/>
</dbReference>
<sequence length="86" mass="8814">MSPPPKAGTPDSAADDARPAATPAEEEAGKGRETRGIWRAPHIRNIDVSDIIGADVPSPAEVIEGEGPPLPPVEGDAAPNAARRTT</sequence>
<proteinExistence type="predicted"/>
<feature type="region of interest" description="Disordered" evidence="1">
    <location>
        <begin position="1"/>
        <end position="36"/>
    </location>
</feature>